<sequence length="74" mass="8031">MALPRIRLCLAAAAGAVHIVGTFTPPREIVRPAPAATGSTSPHRYRRARRTAPEQHRGFNPDHTRPATWLGPAT</sequence>
<feature type="region of interest" description="Disordered" evidence="1">
    <location>
        <begin position="30"/>
        <end position="74"/>
    </location>
</feature>
<evidence type="ECO:0000313" key="3">
    <source>
        <dbReference type="Proteomes" id="UP001500466"/>
    </source>
</evidence>
<gene>
    <name evidence="2" type="ORF">GCM10023205_46020</name>
</gene>
<accession>A0ABP9HMX8</accession>
<protein>
    <recommendedName>
        <fullName evidence="4">Secreted protein</fullName>
    </recommendedName>
</protein>
<evidence type="ECO:0000256" key="1">
    <source>
        <dbReference type="SAM" id="MobiDB-lite"/>
    </source>
</evidence>
<proteinExistence type="predicted"/>
<keyword evidence="3" id="KW-1185">Reference proteome</keyword>
<evidence type="ECO:0000313" key="2">
    <source>
        <dbReference type="EMBL" id="GAA4974221.1"/>
    </source>
</evidence>
<reference evidence="3" key="1">
    <citation type="journal article" date="2019" name="Int. J. Syst. Evol. Microbiol.">
        <title>The Global Catalogue of Microorganisms (GCM) 10K type strain sequencing project: providing services to taxonomists for standard genome sequencing and annotation.</title>
        <authorList>
            <consortium name="The Broad Institute Genomics Platform"/>
            <consortium name="The Broad Institute Genome Sequencing Center for Infectious Disease"/>
            <person name="Wu L."/>
            <person name="Ma J."/>
        </authorList>
    </citation>
    <scope>NUCLEOTIDE SEQUENCE [LARGE SCALE GENOMIC DNA]</scope>
    <source>
        <strain evidence="3">JCM 17986</strain>
    </source>
</reference>
<name>A0ABP9HMX8_9ACTN</name>
<feature type="compositionally biased region" description="Basic and acidic residues" evidence="1">
    <location>
        <begin position="51"/>
        <end position="65"/>
    </location>
</feature>
<evidence type="ECO:0008006" key="4">
    <source>
        <dbReference type="Google" id="ProtNLM"/>
    </source>
</evidence>
<comment type="caution">
    <text evidence="2">The sequence shown here is derived from an EMBL/GenBank/DDBJ whole genome shotgun (WGS) entry which is preliminary data.</text>
</comment>
<dbReference type="EMBL" id="BAABHS010000016">
    <property type="protein sequence ID" value="GAA4974221.1"/>
    <property type="molecule type" value="Genomic_DNA"/>
</dbReference>
<organism evidence="2 3">
    <name type="scientific">Yinghuangia aomiensis</name>
    <dbReference type="NCBI Taxonomy" id="676205"/>
    <lineage>
        <taxon>Bacteria</taxon>
        <taxon>Bacillati</taxon>
        <taxon>Actinomycetota</taxon>
        <taxon>Actinomycetes</taxon>
        <taxon>Kitasatosporales</taxon>
        <taxon>Streptomycetaceae</taxon>
        <taxon>Yinghuangia</taxon>
    </lineage>
</organism>
<dbReference type="Proteomes" id="UP001500466">
    <property type="component" value="Unassembled WGS sequence"/>
</dbReference>